<dbReference type="EMBL" id="CAJVQB010065030">
    <property type="protein sequence ID" value="CAG8841177.1"/>
    <property type="molecule type" value="Genomic_DNA"/>
</dbReference>
<evidence type="ECO:0000313" key="1">
    <source>
        <dbReference type="EMBL" id="CAG8841177.1"/>
    </source>
</evidence>
<dbReference type="Proteomes" id="UP000789901">
    <property type="component" value="Unassembled WGS sequence"/>
</dbReference>
<proteinExistence type="predicted"/>
<protein>
    <submittedName>
        <fullName evidence="1">35439_t:CDS:1</fullName>
    </submittedName>
</protein>
<organism evidence="1 2">
    <name type="scientific">Gigaspora margarita</name>
    <dbReference type="NCBI Taxonomy" id="4874"/>
    <lineage>
        <taxon>Eukaryota</taxon>
        <taxon>Fungi</taxon>
        <taxon>Fungi incertae sedis</taxon>
        <taxon>Mucoromycota</taxon>
        <taxon>Glomeromycotina</taxon>
        <taxon>Glomeromycetes</taxon>
        <taxon>Diversisporales</taxon>
        <taxon>Gigasporaceae</taxon>
        <taxon>Gigaspora</taxon>
    </lineage>
</organism>
<keyword evidence="2" id="KW-1185">Reference proteome</keyword>
<reference evidence="1 2" key="1">
    <citation type="submission" date="2021-06" db="EMBL/GenBank/DDBJ databases">
        <authorList>
            <person name="Kallberg Y."/>
            <person name="Tangrot J."/>
            <person name="Rosling A."/>
        </authorList>
    </citation>
    <scope>NUCLEOTIDE SEQUENCE [LARGE SCALE GENOMIC DNA]</scope>
    <source>
        <strain evidence="1 2">120-4 pot B 10/14</strain>
    </source>
</reference>
<feature type="non-terminal residue" evidence="1">
    <location>
        <position position="1"/>
    </location>
</feature>
<gene>
    <name evidence="1" type="ORF">GMARGA_LOCUS35285</name>
</gene>
<sequence length="43" mass="4900">KSIDLTISKDTFLNKSINLTISEDENSIDKSFNLTNSKENILR</sequence>
<name>A0ABN7WX06_GIGMA</name>
<accession>A0ABN7WX06</accession>
<comment type="caution">
    <text evidence="1">The sequence shown here is derived from an EMBL/GenBank/DDBJ whole genome shotgun (WGS) entry which is preliminary data.</text>
</comment>
<evidence type="ECO:0000313" key="2">
    <source>
        <dbReference type="Proteomes" id="UP000789901"/>
    </source>
</evidence>